<accession>A0A939BQX0</accession>
<dbReference type="PROSITE" id="PS51257">
    <property type="entry name" value="PROKAR_LIPOPROTEIN"/>
    <property type="match status" value="1"/>
</dbReference>
<dbReference type="Proteomes" id="UP000717624">
    <property type="component" value="Unassembled WGS sequence"/>
</dbReference>
<dbReference type="PANTHER" id="PTHR35936">
    <property type="entry name" value="MEMBRANE-BOUND LYTIC MUREIN TRANSGLYCOSYLASE F"/>
    <property type="match status" value="1"/>
</dbReference>
<dbReference type="EMBL" id="JAFBEB010000001">
    <property type="protein sequence ID" value="MBM7588977.1"/>
    <property type="molecule type" value="Genomic_DNA"/>
</dbReference>
<dbReference type="PROSITE" id="PS01039">
    <property type="entry name" value="SBP_BACTERIAL_3"/>
    <property type="match status" value="1"/>
</dbReference>
<sequence>MNKLVLTFLVLLMLFVTGCSQETGVGQAAPSTLDQIKERKKLIIGTSPGYPPFEMRDKERNFVGYDIDLGKAIAESLKVDVEFKEFEFSGLIPALQTGDIDMVISGVTIRGDRALSVSFSNPYYTSGQVLMIQKGDKATKSWKDLDQPGKKIGVSQGTTGALLAKQLYKQAEVLDFDGFTSASIALKGGQIDGVVFDEPGIRMYEVMNADSVKGVYELISNENLGIAVRLNDFAMVNWINSFLYSYRGGAAEQASFAKWFQSNDWINTVEQTNG</sequence>
<evidence type="ECO:0000313" key="9">
    <source>
        <dbReference type="Proteomes" id="UP000717624"/>
    </source>
</evidence>
<feature type="chain" id="PRO_5039544225" evidence="5">
    <location>
        <begin position="22"/>
        <end position="274"/>
    </location>
</feature>
<dbReference type="InterPro" id="IPR001320">
    <property type="entry name" value="Iontro_rcpt_C"/>
</dbReference>
<evidence type="ECO:0000256" key="4">
    <source>
        <dbReference type="RuleBase" id="RU003744"/>
    </source>
</evidence>
<feature type="signal peptide" evidence="5">
    <location>
        <begin position="1"/>
        <end position="21"/>
    </location>
</feature>
<dbReference type="SUPFAM" id="SSF53850">
    <property type="entry name" value="Periplasmic binding protein-like II"/>
    <property type="match status" value="1"/>
</dbReference>
<evidence type="ECO:0000256" key="2">
    <source>
        <dbReference type="ARBA" id="ARBA00010333"/>
    </source>
</evidence>
<evidence type="ECO:0000256" key="5">
    <source>
        <dbReference type="SAM" id="SignalP"/>
    </source>
</evidence>
<comment type="similarity">
    <text evidence="2 4">Belongs to the bacterial solute-binding protein 3 family.</text>
</comment>
<reference evidence="8" key="1">
    <citation type="submission" date="2021-01" db="EMBL/GenBank/DDBJ databases">
        <title>Genomic Encyclopedia of Type Strains, Phase IV (KMG-IV): sequencing the most valuable type-strain genomes for metagenomic binning, comparative biology and taxonomic classification.</title>
        <authorList>
            <person name="Goeker M."/>
        </authorList>
    </citation>
    <scope>NUCLEOTIDE SEQUENCE</scope>
    <source>
        <strain evidence="8">DSM 25523</strain>
    </source>
</reference>
<keyword evidence="3 5" id="KW-0732">Signal</keyword>
<evidence type="ECO:0000259" key="6">
    <source>
        <dbReference type="SMART" id="SM00062"/>
    </source>
</evidence>
<evidence type="ECO:0000259" key="7">
    <source>
        <dbReference type="SMART" id="SM00079"/>
    </source>
</evidence>
<organism evidence="8 9">
    <name type="scientific">Brevibacillus fulvus</name>
    <dbReference type="NCBI Taxonomy" id="1125967"/>
    <lineage>
        <taxon>Bacteria</taxon>
        <taxon>Bacillati</taxon>
        <taxon>Bacillota</taxon>
        <taxon>Bacilli</taxon>
        <taxon>Bacillales</taxon>
        <taxon>Paenibacillaceae</taxon>
        <taxon>Brevibacillus</taxon>
    </lineage>
</organism>
<keyword evidence="9" id="KW-1185">Reference proteome</keyword>
<dbReference type="AlphaFoldDB" id="A0A939BQX0"/>
<protein>
    <submittedName>
        <fullName evidence="8">Polar amino acid transport system substrate-binding protein</fullName>
    </submittedName>
</protein>
<gene>
    <name evidence="8" type="ORF">JOD01_000563</name>
</gene>
<dbReference type="SMART" id="SM00079">
    <property type="entry name" value="PBPe"/>
    <property type="match status" value="1"/>
</dbReference>
<dbReference type="InterPro" id="IPR001638">
    <property type="entry name" value="Solute-binding_3/MltF_N"/>
</dbReference>
<evidence type="ECO:0000313" key="8">
    <source>
        <dbReference type="EMBL" id="MBM7588977.1"/>
    </source>
</evidence>
<proteinExistence type="inferred from homology"/>
<comment type="caution">
    <text evidence="8">The sequence shown here is derived from an EMBL/GenBank/DDBJ whole genome shotgun (WGS) entry which is preliminary data.</text>
</comment>
<feature type="domain" description="Solute-binding protein family 3/N-terminal" evidence="6">
    <location>
        <begin position="41"/>
        <end position="263"/>
    </location>
</feature>
<dbReference type="Pfam" id="PF00497">
    <property type="entry name" value="SBP_bac_3"/>
    <property type="match status" value="1"/>
</dbReference>
<dbReference type="GO" id="GO:0015276">
    <property type="term" value="F:ligand-gated monoatomic ion channel activity"/>
    <property type="evidence" value="ECO:0007669"/>
    <property type="project" value="InterPro"/>
</dbReference>
<dbReference type="PANTHER" id="PTHR35936:SF17">
    <property type="entry name" value="ARGININE-BINDING EXTRACELLULAR PROTEIN ARTP"/>
    <property type="match status" value="1"/>
</dbReference>
<dbReference type="GO" id="GO:0030313">
    <property type="term" value="C:cell envelope"/>
    <property type="evidence" value="ECO:0007669"/>
    <property type="project" value="UniProtKB-SubCell"/>
</dbReference>
<comment type="subcellular location">
    <subcellularLocation>
        <location evidence="1">Cell envelope</location>
    </subcellularLocation>
</comment>
<evidence type="ECO:0000256" key="3">
    <source>
        <dbReference type="ARBA" id="ARBA00022729"/>
    </source>
</evidence>
<dbReference type="Gene3D" id="3.40.190.10">
    <property type="entry name" value="Periplasmic binding protein-like II"/>
    <property type="match status" value="2"/>
</dbReference>
<dbReference type="RefSeq" id="WP_204516683.1">
    <property type="nucleotide sequence ID" value="NZ_BAABIN010000009.1"/>
</dbReference>
<evidence type="ECO:0000256" key="1">
    <source>
        <dbReference type="ARBA" id="ARBA00004196"/>
    </source>
</evidence>
<name>A0A939BQX0_9BACL</name>
<feature type="domain" description="Ionotropic glutamate receptor C-terminal" evidence="7">
    <location>
        <begin position="41"/>
        <end position="262"/>
    </location>
</feature>
<dbReference type="GO" id="GO:0016020">
    <property type="term" value="C:membrane"/>
    <property type="evidence" value="ECO:0007669"/>
    <property type="project" value="InterPro"/>
</dbReference>
<dbReference type="InterPro" id="IPR018313">
    <property type="entry name" value="SBP_3_CS"/>
</dbReference>
<dbReference type="SMART" id="SM00062">
    <property type="entry name" value="PBPb"/>
    <property type="match status" value="1"/>
</dbReference>